<evidence type="ECO:0000313" key="17">
    <source>
        <dbReference type="EMBL" id="MSE13926.1"/>
    </source>
</evidence>
<dbReference type="CDD" id="cd04604">
    <property type="entry name" value="CBS_pair_SIS_assoc"/>
    <property type="match status" value="1"/>
</dbReference>
<dbReference type="InterPro" id="IPR046348">
    <property type="entry name" value="SIS_dom_sf"/>
</dbReference>
<evidence type="ECO:0000256" key="10">
    <source>
        <dbReference type="PIRNR" id="PIRNR004692"/>
    </source>
</evidence>
<dbReference type="PROSITE" id="PS51464">
    <property type="entry name" value="SIS"/>
    <property type="match status" value="1"/>
</dbReference>
<dbReference type="PANTHER" id="PTHR42745">
    <property type="match status" value="1"/>
</dbReference>
<feature type="domain" description="CBS" evidence="15">
    <location>
        <begin position="269"/>
        <end position="320"/>
    </location>
</feature>
<evidence type="ECO:0000256" key="1">
    <source>
        <dbReference type="ARBA" id="ARBA00008165"/>
    </source>
</evidence>
<sequence length="320" mass="33964">MKELVICAARETIQTELREASSLTERLDDDFLHACQRILACEGKVIVSGIGKSGHIGRKIAATLASTGTSAFYVHAAEALHGDLGMIAGGDVVILISYSGHAAEFRRMMPLLKVLPVCVIAFTGNLASPLAEAADHCIDVHVKQEACPLGLAPTSSAVNTLIMGDALAIAVMRARNFSEEDYARTHPAGSLGMRLLCRVRDIMRTDARIPLVQPTSTVYDALFELTRTGLGMVAVTVGDRRMLGVFTDGDLRRWLLKGGALSSPVKDAMTSPGFTLPATQLAAEAKTLLQERRISSAPVISHDGCVIGAISSLDISEAGI</sequence>
<dbReference type="PANTHER" id="PTHR42745:SF2">
    <property type="entry name" value="ARABINOSE 5-PHOSPHATE ISOMERASE GUTQ"/>
    <property type="match status" value="1"/>
</dbReference>
<dbReference type="Gene3D" id="3.10.580.10">
    <property type="entry name" value="CBS-domain"/>
    <property type="match status" value="1"/>
</dbReference>
<dbReference type="InterPro" id="IPR050986">
    <property type="entry name" value="GutQ/KpsF_isomerases"/>
</dbReference>
<keyword evidence="6 12" id="KW-0862">Zinc</keyword>
<comment type="similarity">
    <text evidence="1 10">Belongs to the SIS family. GutQ/KpsF subfamily.</text>
</comment>
<dbReference type="RefSeq" id="WP_187495519.1">
    <property type="nucleotide sequence ID" value="NZ_JACSWY010000030.1"/>
</dbReference>
<protein>
    <recommendedName>
        <fullName evidence="10">Arabinose 5-phosphate isomerase</fullName>
        <shortName evidence="10">API</shortName>
        <ecNumber evidence="10">5.3.1.13</ecNumber>
    </recommendedName>
</protein>
<dbReference type="InterPro" id="IPR035474">
    <property type="entry name" value="SIS_Kpsf"/>
</dbReference>
<dbReference type="GO" id="GO:0005524">
    <property type="term" value="F:ATP binding"/>
    <property type="evidence" value="ECO:0007669"/>
    <property type="project" value="UniProtKB-KW"/>
</dbReference>
<feature type="domain" description="CBS" evidence="15">
    <location>
        <begin position="203"/>
        <end position="261"/>
    </location>
</feature>
<dbReference type="InterPro" id="IPR046342">
    <property type="entry name" value="CBS_dom_sf"/>
</dbReference>
<dbReference type="NCBIfam" id="TIGR00393">
    <property type="entry name" value="kpsF"/>
    <property type="match status" value="1"/>
</dbReference>
<dbReference type="GO" id="GO:0005975">
    <property type="term" value="P:carbohydrate metabolic process"/>
    <property type="evidence" value="ECO:0007669"/>
    <property type="project" value="InterPro"/>
</dbReference>
<feature type="site" description="Catalytically relevant" evidence="13">
    <location>
        <position position="52"/>
    </location>
</feature>
<dbReference type="PIRSF" id="PIRSF004692">
    <property type="entry name" value="KdsD_KpsF"/>
    <property type="match status" value="1"/>
</dbReference>
<keyword evidence="7" id="KW-0067">ATP-binding</keyword>
<dbReference type="InterPro" id="IPR000644">
    <property type="entry name" value="CBS_dom"/>
</dbReference>
<dbReference type="GO" id="GO:0019146">
    <property type="term" value="F:arabinose-5-phosphate isomerase activity"/>
    <property type="evidence" value="ECO:0007669"/>
    <property type="project" value="UniProtKB-EC"/>
</dbReference>
<evidence type="ECO:0000256" key="8">
    <source>
        <dbReference type="ARBA" id="ARBA00023122"/>
    </source>
</evidence>
<dbReference type="SMART" id="SM00116">
    <property type="entry name" value="CBS"/>
    <property type="match status" value="2"/>
</dbReference>
<evidence type="ECO:0000256" key="12">
    <source>
        <dbReference type="PIRSR" id="PIRSR004692-2"/>
    </source>
</evidence>
<accession>A0A7X2MIY8</accession>
<evidence type="ECO:0000256" key="3">
    <source>
        <dbReference type="ARBA" id="ARBA00022723"/>
    </source>
</evidence>
<feature type="site" description="Catalytically relevant" evidence="13">
    <location>
        <position position="145"/>
    </location>
</feature>
<dbReference type="Gene3D" id="3.40.50.10490">
    <property type="entry name" value="Glucose-6-phosphate isomerase like protein, domain 1"/>
    <property type="match status" value="1"/>
</dbReference>
<dbReference type="CDD" id="cd05014">
    <property type="entry name" value="SIS_Kpsf"/>
    <property type="match status" value="1"/>
</dbReference>
<dbReference type="SUPFAM" id="SSF53697">
    <property type="entry name" value="SIS domain"/>
    <property type="match status" value="1"/>
</dbReference>
<dbReference type="GO" id="GO:1901135">
    <property type="term" value="P:carbohydrate derivative metabolic process"/>
    <property type="evidence" value="ECO:0007669"/>
    <property type="project" value="InterPro"/>
</dbReference>
<evidence type="ECO:0000256" key="11">
    <source>
        <dbReference type="PIRSR" id="PIRSR004692-1"/>
    </source>
</evidence>
<dbReference type="Pfam" id="PF00571">
    <property type="entry name" value="CBS"/>
    <property type="match status" value="2"/>
</dbReference>
<evidence type="ECO:0000256" key="5">
    <source>
        <dbReference type="ARBA" id="ARBA00022741"/>
    </source>
</evidence>
<proteinExistence type="inferred from homology"/>
<dbReference type="GO" id="GO:0046872">
    <property type="term" value="F:metal ion binding"/>
    <property type="evidence" value="ECO:0007669"/>
    <property type="project" value="UniProtKB-KW"/>
</dbReference>
<reference evidence="17 18" key="1">
    <citation type="submission" date="2019-11" db="EMBL/GenBank/DDBJ databases">
        <title>Draft Genome Sequence of Plant Growth-Promoting Rhizosphere-Associated Bacteria.</title>
        <authorList>
            <person name="Vasilyev I.Y."/>
            <person name="Radchenko V."/>
            <person name="Ilnitskaya E.V."/>
        </authorList>
    </citation>
    <scope>NUCLEOTIDE SEQUENCE [LARGE SCALE GENOMIC DNA]</scope>
    <source>
        <strain evidence="17 18">VRA_MhP_f</strain>
    </source>
</reference>
<evidence type="ECO:0000256" key="4">
    <source>
        <dbReference type="ARBA" id="ARBA00022737"/>
    </source>
</evidence>
<feature type="domain" description="SIS" evidence="16">
    <location>
        <begin position="34"/>
        <end position="177"/>
    </location>
</feature>
<evidence type="ECO:0000313" key="18">
    <source>
        <dbReference type="Proteomes" id="UP000461948"/>
    </source>
</evidence>
<name>A0A7X2MIY8_ENTAG</name>
<comment type="subunit">
    <text evidence="2">Homotetramer.</text>
</comment>
<feature type="binding site" evidence="11">
    <location>
        <position position="75"/>
    </location>
    <ligand>
        <name>substrate</name>
    </ligand>
</feature>
<evidence type="ECO:0000259" key="15">
    <source>
        <dbReference type="PROSITE" id="PS51371"/>
    </source>
</evidence>
<dbReference type="AlphaFoldDB" id="A0A7X2MIY8"/>
<evidence type="ECO:0000256" key="13">
    <source>
        <dbReference type="PIRSR" id="PIRSR004692-3"/>
    </source>
</evidence>
<keyword evidence="5" id="KW-0547">Nucleotide-binding</keyword>
<comment type="caution">
    <text evidence="17">The sequence shown here is derived from an EMBL/GenBank/DDBJ whole genome shotgun (WGS) entry which is preliminary data.</text>
</comment>
<feature type="binding site" evidence="12">
    <location>
        <position position="75"/>
    </location>
    <ligand>
        <name>Zn(2+)</name>
        <dbReference type="ChEBI" id="CHEBI:29105"/>
    </ligand>
</feature>
<dbReference type="EMBL" id="WKLC01000028">
    <property type="protein sequence ID" value="MSE13926.1"/>
    <property type="molecule type" value="Genomic_DNA"/>
</dbReference>
<keyword evidence="9 10" id="KW-0413">Isomerase</keyword>
<gene>
    <name evidence="17" type="ORF">GKC49_01800</name>
</gene>
<keyword evidence="3 12" id="KW-0479">Metal-binding</keyword>
<comment type="catalytic activity">
    <reaction evidence="10">
        <text>D-arabinose 5-phosphate = D-ribulose 5-phosphate</text>
        <dbReference type="Rhea" id="RHEA:23104"/>
        <dbReference type="ChEBI" id="CHEBI:57693"/>
        <dbReference type="ChEBI" id="CHEBI:58121"/>
        <dbReference type="EC" id="5.3.1.13"/>
    </reaction>
</comment>
<evidence type="ECO:0000256" key="6">
    <source>
        <dbReference type="ARBA" id="ARBA00022833"/>
    </source>
</evidence>
<dbReference type="InterPro" id="IPR001347">
    <property type="entry name" value="SIS_dom"/>
</dbReference>
<feature type="binding site" evidence="11">
    <location>
        <position position="81"/>
    </location>
    <ligand>
        <name>substrate</name>
    </ligand>
</feature>
<dbReference type="Pfam" id="PF01380">
    <property type="entry name" value="SIS"/>
    <property type="match status" value="1"/>
</dbReference>
<organism evidence="17 18">
    <name type="scientific">Enterobacter agglomerans</name>
    <name type="common">Erwinia herbicola</name>
    <name type="synonym">Pantoea agglomerans</name>
    <dbReference type="NCBI Taxonomy" id="549"/>
    <lineage>
        <taxon>Bacteria</taxon>
        <taxon>Pseudomonadati</taxon>
        <taxon>Pseudomonadota</taxon>
        <taxon>Gammaproteobacteria</taxon>
        <taxon>Enterobacterales</taxon>
        <taxon>Erwiniaceae</taxon>
        <taxon>Pantoea</taxon>
        <taxon>Pantoea agglomerans group</taxon>
    </lineage>
</organism>
<dbReference type="Proteomes" id="UP000461948">
    <property type="component" value="Unassembled WGS sequence"/>
</dbReference>
<feature type="binding site" evidence="11">
    <location>
        <position position="267"/>
    </location>
    <ligand>
        <name>substrate</name>
    </ligand>
</feature>
<feature type="site" description="Catalytically relevant" evidence="13">
    <location>
        <position position="186"/>
    </location>
</feature>
<keyword evidence="8 14" id="KW-0129">CBS domain</keyword>
<dbReference type="PROSITE" id="PS51371">
    <property type="entry name" value="CBS"/>
    <property type="match status" value="2"/>
</dbReference>
<evidence type="ECO:0000256" key="2">
    <source>
        <dbReference type="ARBA" id="ARBA00011881"/>
    </source>
</evidence>
<evidence type="ECO:0000256" key="7">
    <source>
        <dbReference type="ARBA" id="ARBA00022840"/>
    </source>
</evidence>
<evidence type="ECO:0000256" key="9">
    <source>
        <dbReference type="ARBA" id="ARBA00023235"/>
    </source>
</evidence>
<dbReference type="EC" id="5.3.1.13" evidence="10"/>
<feature type="site" description="Catalytically relevant" evidence="13">
    <location>
        <position position="104"/>
    </location>
</feature>
<evidence type="ECO:0000259" key="16">
    <source>
        <dbReference type="PROSITE" id="PS51464"/>
    </source>
</evidence>
<evidence type="ECO:0000256" key="14">
    <source>
        <dbReference type="PROSITE-ProRule" id="PRU00703"/>
    </source>
</evidence>
<keyword evidence="4" id="KW-0677">Repeat</keyword>
<feature type="binding site" evidence="11">
    <location>
        <position position="215"/>
    </location>
    <ligand>
        <name>substrate</name>
    </ligand>
</feature>
<dbReference type="SUPFAM" id="SSF54631">
    <property type="entry name" value="CBS-domain pair"/>
    <property type="match status" value="1"/>
</dbReference>
<dbReference type="FunFam" id="3.40.50.10490:FF:000011">
    <property type="entry name" value="Arabinose 5-phosphate isomerase"/>
    <property type="match status" value="1"/>
</dbReference>
<dbReference type="InterPro" id="IPR004800">
    <property type="entry name" value="KdsD/KpsF-type"/>
</dbReference>